<accession>L9JHN4</accession>
<sequence>MLTSLKSERWRIRKQIRRCSHKAGGHLGPAGATARCSPEPAACIALSVLAGQLQEELHLEWQNQLQQHQHDKDKFLQQHLLQMNERVEQLDLGKGASKGGQGEGVLSAMASSTAGADE</sequence>
<dbReference type="AlphaFoldDB" id="L9JHN4"/>
<dbReference type="Proteomes" id="UP000011518">
    <property type="component" value="Unassembled WGS sequence"/>
</dbReference>
<feature type="region of interest" description="Disordered" evidence="1">
    <location>
        <begin position="91"/>
        <end position="118"/>
    </location>
</feature>
<gene>
    <name evidence="2" type="ORF">TREES_T100012193</name>
</gene>
<protein>
    <submittedName>
        <fullName evidence="2">Uncharacterized protein</fullName>
    </submittedName>
</protein>
<organism evidence="2 3">
    <name type="scientific">Tupaia chinensis</name>
    <name type="common">Chinese tree shrew</name>
    <name type="synonym">Tupaia belangeri chinensis</name>
    <dbReference type="NCBI Taxonomy" id="246437"/>
    <lineage>
        <taxon>Eukaryota</taxon>
        <taxon>Metazoa</taxon>
        <taxon>Chordata</taxon>
        <taxon>Craniata</taxon>
        <taxon>Vertebrata</taxon>
        <taxon>Euteleostomi</taxon>
        <taxon>Mammalia</taxon>
        <taxon>Eutheria</taxon>
        <taxon>Euarchontoglires</taxon>
        <taxon>Scandentia</taxon>
        <taxon>Tupaiidae</taxon>
        <taxon>Tupaia</taxon>
    </lineage>
</organism>
<evidence type="ECO:0000313" key="3">
    <source>
        <dbReference type="Proteomes" id="UP000011518"/>
    </source>
</evidence>
<proteinExistence type="predicted"/>
<reference evidence="3" key="1">
    <citation type="submission" date="2012-07" db="EMBL/GenBank/DDBJ databases">
        <title>Genome of the Chinese tree shrew, a rising model animal genetically related to primates.</title>
        <authorList>
            <person name="Zhang G."/>
            <person name="Fan Y."/>
            <person name="Yao Y."/>
            <person name="Huang Z."/>
        </authorList>
    </citation>
    <scope>NUCLEOTIDE SEQUENCE [LARGE SCALE GENOMIC DNA]</scope>
</reference>
<evidence type="ECO:0000256" key="1">
    <source>
        <dbReference type="SAM" id="MobiDB-lite"/>
    </source>
</evidence>
<feature type="compositionally biased region" description="Polar residues" evidence="1">
    <location>
        <begin position="109"/>
        <end position="118"/>
    </location>
</feature>
<dbReference type="EMBL" id="KB320988">
    <property type="protein sequence ID" value="ELW49873.1"/>
    <property type="molecule type" value="Genomic_DNA"/>
</dbReference>
<keyword evidence="3" id="KW-1185">Reference proteome</keyword>
<dbReference type="InParanoid" id="L9JHN4"/>
<reference evidence="3" key="2">
    <citation type="journal article" date="2013" name="Nat. Commun.">
        <title>Genome of the Chinese tree shrew.</title>
        <authorList>
            <person name="Fan Y."/>
            <person name="Huang Z.Y."/>
            <person name="Cao C.C."/>
            <person name="Chen C.S."/>
            <person name="Chen Y.X."/>
            <person name="Fan D.D."/>
            <person name="He J."/>
            <person name="Hou H.L."/>
            <person name="Hu L."/>
            <person name="Hu X.T."/>
            <person name="Jiang X.T."/>
            <person name="Lai R."/>
            <person name="Lang Y.S."/>
            <person name="Liang B."/>
            <person name="Liao S.G."/>
            <person name="Mu D."/>
            <person name="Ma Y.Y."/>
            <person name="Niu Y.Y."/>
            <person name="Sun X.Q."/>
            <person name="Xia J.Q."/>
            <person name="Xiao J."/>
            <person name="Xiong Z.Q."/>
            <person name="Xu L."/>
            <person name="Yang L."/>
            <person name="Zhang Y."/>
            <person name="Zhao W."/>
            <person name="Zhao X.D."/>
            <person name="Zheng Y.T."/>
            <person name="Zhou J.M."/>
            <person name="Zhu Y.B."/>
            <person name="Zhang G.J."/>
            <person name="Wang J."/>
            <person name="Yao Y.G."/>
        </authorList>
    </citation>
    <scope>NUCLEOTIDE SEQUENCE [LARGE SCALE GENOMIC DNA]</scope>
</reference>
<evidence type="ECO:0000313" key="2">
    <source>
        <dbReference type="EMBL" id="ELW49873.1"/>
    </source>
</evidence>
<name>L9JHN4_TUPCH</name>